<evidence type="ECO:0000313" key="1">
    <source>
        <dbReference type="EMBL" id="KAH6623724.1"/>
    </source>
</evidence>
<protein>
    <submittedName>
        <fullName evidence="1">Uncharacterized protein</fullName>
    </submittedName>
</protein>
<keyword evidence="2" id="KW-1185">Reference proteome</keyword>
<dbReference type="EMBL" id="JAGIZQ010000006">
    <property type="protein sequence ID" value="KAH6623724.1"/>
    <property type="molecule type" value="Genomic_DNA"/>
</dbReference>
<name>A0ACB7P047_9PEZI</name>
<proteinExistence type="predicted"/>
<dbReference type="Proteomes" id="UP000724584">
    <property type="component" value="Unassembled WGS sequence"/>
</dbReference>
<organism evidence="1 2">
    <name type="scientific">Chaetomium tenue</name>
    <dbReference type="NCBI Taxonomy" id="1854479"/>
    <lineage>
        <taxon>Eukaryota</taxon>
        <taxon>Fungi</taxon>
        <taxon>Dikarya</taxon>
        <taxon>Ascomycota</taxon>
        <taxon>Pezizomycotina</taxon>
        <taxon>Sordariomycetes</taxon>
        <taxon>Sordariomycetidae</taxon>
        <taxon>Sordariales</taxon>
        <taxon>Chaetomiaceae</taxon>
        <taxon>Chaetomium</taxon>
    </lineage>
</organism>
<evidence type="ECO:0000313" key="2">
    <source>
        <dbReference type="Proteomes" id="UP000724584"/>
    </source>
</evidence>
<gene>
    <name evidence="1" type="ORF">F5144DRAFT_658848</name>
</gene>
<comment type="caution">
    <text evidence="1">The sequence shown here is derived from an EMBL/GenBank/DDBJ whole genome shotgun (WGS) entry which is preliminary data.</text>
</comment>
<sequence>MKTSTVALLFGFLASAAHAAPPASGDVSWYDPVRDDTCTGHADGSISCQPGQVEALLKLDPNTPTPKQPATHKPLTLDIQPTLVEARTDGADNVPACGGEGAARALGCFLNCFSAGFCSASCDMTWRWN</sequence>
<reference evidence="1 2" key="1">
    <citation type="journal article" date="2021" name="Nat. Commun.">
        <title>Genetic determinants of endophytism in the Arabidopsis root mycobiome.</title>
        <authorList>
            <person name="Mesny F."/>
            <person name="Miyauchi S."/>
            <person name="Thiergart T."/>
            <person name="Pickel B."/>
            <person name="Atanasova L."/>
            <person name="Karlsson M."/>
            <person name="Huettel B."/>
            <person name="Barry K.W."/>
            <person name="Haridas S."/>
            <person name="Chen C."/>
            <person name="Bauer D."/>
            <person name="Andreopoulos W."/>
            <person name="Pangilinan J."/>
            <person name="LaButti K."/>
            <person name="Riley R."/>
            <person name="Lipzen A."/>
            <person name="Clum A."/>
            <person name="Drula E."/>
            <person name="Henrissat B."/>
            <person name="Kohler A."/>
            <person name="Grigoriev I.V."/>
            <person name="Martin F.M."/>
            <person name="Hacquard S."/>
        </authorList>
    </citation>
    <scope>NUCLEOTIDE SEQUENCE [LARGE SCALE GENOMIC DNA]</scope>
    <source>
        <strain evidence="1 2">MPI-SDFR-AT-0079</strain>
    </source>
</reference>
<accession>A0ACB7P047</accession>